<evidence type="ECO:0000313" key="1">
    <source>
        <dbReference type="EMBL" id="PWZ15216.1"/>
    </source>
</evidence>
<organism evidence="1 2">
    <name type="scientific">Zea mays</name>
    <name type="common">Maize</name>
    <dbReference type="NCBI Taxonomy" id="4577"/>
    <lineage>
        <taxon>Eukaryota</taxon>
        <taxon>Viridiplantae</taxon>
        <taxon>Streptophyta</taxon>
        <taxon>Embryophyta</taxon>
        <taxon>Tracheophyta</taxon>
        <taxon>Spermatophyta</taxon>
        <taxon>Magnoliopsida</taxon>
        <taxon>Liliopsida</taxon>
        <taxon>Poales</taxon>
        <taxon>Poaceae</taxon>
        <taxon>PACMAD clade</taxon>
        <taxon>Panicoideae</taxon>
        <taxon>Andropogonodae</taxon>
        <taxon>Andropogoneae</taxon>
        <taxon>Tripsacinae</taxon>
        <taxon>Zea</taxon>
    </lineage>
</organism>
<dbReference type="Proteomes" id="UP000251960">
    <property type="component" value="Chromosome 7"/>
</dbReference>
<sequence length="22" mass="2324">SALSLVRARLGSPARLERLGSN</sequence>
<proteinExistence type="predicted"/>
<dbReference type="AlphaFoldDB" id="A0A3L6E2Y9"/>
<reference evidence="1 2" key="1">
    <citation type="journal article" date="2018" name="Nat. Genet.">
        <title>Extensive intraspecific gene order and gene structural variations between Mo17 and other maize genomes.</title>
        <authorList>
            <person name="Sun S."/>
            <person name="Zhou Y."/>
            <person name="Chen J."/>
            <person name="Shi J."/>
            <person name="Zhao H."/>
            <person name="Zhao H."/>
            <person name="Song W."/>
            <person name="Zhang M."/>
            <person name="Cui Y."/>
            <person name="Dong X."/>
            <person name="Liu H."/>
            <person name="Ma X."/>
            <person name="Jiao Y."/>
            <person name="Wang B."/>
            <person name="Wei X."/>
            <person name="Stein J.C."/>
            <person name="Glaubitz J.C."/>
            <person name="Lu F."/>
            <person name="Yu G."/>
            <person name="Liang C."/>
            <person name="Fengler K."/>
            <person name="Li B."/>
            <person name="Rafalski A."/>
            <person name="Schnable P.S."/>
            <person name="Ware D.H."/>
            <person name="Buckler E.S."/>
            <person name="Lai J."/>
        </authorList>
    </citation>
    <scope>NUCLEOTIDE SEQUENCE [LARGE SCALE GENOMIC DNA]</scope>
    <source>
        <strain evidence="2">cv. Missouri 17</strain>
        <tissue evidence="1">Seedling</tissue>
    </source>
</reference>
<name>A0A3L6E2Y9_MAIZE</name>
<protein>
    <submittedName>
        <fullName evidence="1">Uncharacterized protein</fullName>
    </submittedName>
</protein>
<comment type="caution">
    <text evidence="1">The sequence shown here is derived from an EMBL/GenBank/DDBJ whole genome shotgun (WGS) entry which is preliminary data.</text>
</comment>
<dbReference type="EMBL" id="NCVQ01000008">
    <property type="protein sequence ID" value="PWZ15216.1"/>
    <property type="molecule type" value="Genomic_DNA"/>
</dbReference>
<gene>
    <name evidence="1" type="ORF">Zm00014a_037827</name>
</gene>
<accession>A0A3L6E2Y9</accession>
<feature type="non-terminal residue" evidence="1">
    <location>
        <position position="1"/>
    </location>
</feature>
<evidence type="ECO:0000313" key="2">
    <source>
        <dbReference type="Proteomes" id="UP000251960"/>
    </source>
</evidence>